<sequence>MFAIDESARQRSQQVADLQEQLGPASNQTTSAMTALGLLTGREGPNDCRVATVER</sequence>
<proteinExistence type="predicted"/>
<dbReference type="Proteomes" id="UP000007993">
    <property type="component" value="Unassembled WGS sequence"/>
</dbReference>
<evidence type="ECO:0000256" key="1">
    <source>
        <dbReference type="SAM" id="MobiDB-lite"/>
    </source>
</evidence>
<evidence type="ECO:0000313" key="3">
    <source>
        <dbReference type="Proteomes" id="UP000007993"/>
    </source>
</evidence>
<accession>K5DHE8</accession>
<dbReference type="EMBL" id="AMCW01000077">
    <property type="protein sequence ID" value="EKK01873.1"/>
    <property type="molecule type" value="Genomic_DNA"/>
</dbReference>
<dbReference type="AlphaFoldDB" id="K5DHE8"/>
<evidence type="ECO:0000313" key="2">
    <source>
        <dbReference type="EMBL" id="EKK01873.1"/>
    </source>
</evidence>
<protein>
    <submittedName>
        <fullName evidence="2">Uncharacterized protein</fullName>
    </submittedName>
</protein>
<gene>
    <name evidence="2" type="ORF">RBSH_02811</name>
</gene>
<organism evidence="2 3">
    <name type="scientific">Rhodopirellula baltica SH28</name>
    <dbReference type="NCBI Taxonomy" id="993517"/>
    <lineage>
        <taxon>Bacteria</taxon>
        <taxon>Pseudomonadati</taxon>
        <taxon>Planctomycetota</taxon>
        <taxon>Planctomycetia</taxon>
        <taxon>Pirellulales</taxon>
        <taxon>Pirellulaceae</taxon>
        <taxon>Rhodopirellula</taxon>
    </lineage>
</organism>
<reference evidence="2 3" key="1">
    <citation type="journal article" date="2013" name="Mar. Genomics">
        <title>Expression of sulfatases in Rhodopirellula baltica and the diversity of sulfatases in the genus Rhodopirellula.</title>
        <authorList>
            <person name="Wegner C.E."/>
            <person name="Richter-Heitmann T."/>
            <person name="Klindworth A."/>
            <person name="Klockow C."/>
            <person name="Richter M."/>
            <person name="Achstetter T."/>
            <person name="Glockner F.O."/>
            <person name="Harder J."/>
        </authorList>
    </citation>
    <scope>NUCLEOTIDE SEQUENCE [LARGE SCALE GENOMIC DNA]</scope>
    <source>
        <strain evidence="2 3">SH28</strain>
    </source>
</reference>
<comment type="caution">
    <text evidence="2">The sequence shown here is derived from an EMBL/GenBank/DDBJ whole genome shotgun (WGS) entry which is preliminary data.</text>
</comment>
<feature type="region of interest" description="Disordered" evidence="1">
    <location>
        <begin position="1"/>
        <end position="27"/>
    </location>
</feature>
<name>K5DHE8_RHOBT</name>
<dbReference type="PATRIC" id="fig|993517.3.peg.3044"/>